<dbReference type="Pfam" id="PF00534">
    <property type="entry name" value="Glycos_transf_1"/>
    <property type="match status" value="1"/>
</dbReference>
<evidence type="ECO:0000313" key="5">
    <source>
        <dbReference type="Proteomes" id="UP000594688"/>
    </source>
</evidence>
<evidence type="ECO:0000256" key="1">
    <source>
        <dbReference type="ARBA" id="ARBA00022679"/>
    </source>
</evidence>
<dbReference type="Proteomes" id="UP000594688">
    <property type="component" value="Chromosome"/>
</dbReference>
<reference evidence="4 5" key="1">
    <citation type="submission" date="2020-02" db="EMBL/GenBank/DDBJ databases">
        <title>Genomic and physiological characterization of two novel Nitrospinaceae genera.</title>
        <authorList>
            <person name="Mueller A.J."/>
            <person name="Jung M.-Y."/>
            <person name="Strachan C.R."/>
            <person name="Herbold C.W."/>
            <person name="Kirkegaard R.H."/>
            <person name="Daims H."/>
        </authorList>
    </citation>
    <scope>NUCLEOTIDE SEQUENCE [LARGE SCALE GENOMIC DNA]</scope>
    <source>
        <strain evidence="4">EB</strain>
    </source>
</reference>
<dbReference type="Gene3D" id="3.40.50.2000">
    <property type="entry name" value="Glycogen Phosphorylase B"/>
    <property type="match status" value="2"/>
</dbReference>
<dbReference type="KEGG" id="nli:G3M70_04560"/>
<evidence type="ECO:0000259" key="2">
    <source>
        <dbReference type="Pfam" id="PF00534"/>
    </source>
</evidence>
<name>A0A7T0BUK8_9BACT</name>
<dbReference type="PANTHER" id="PTHR46401">
    <property type="entry name" value="GLYCOSYLTRANSFERASE WBBK-RELATED"/>
    <property type="match status" value="1"/>
</dbReference>
<dbReference type="AlphaFoldDB" id="A0A7T0BUK8"/>
<feature type="domain" description="Glycosyltransferase subfamily 4-like N-terminal" evidence="3">
    <location>
        <begin position="18"/>
        <end position="176"/>
    </location>
</feature>
<keyword evidence="1 4" id="KW-0808">Transferase</keyword>
<organism evidence="4 5">
    <name type="scientific">Candidatus Nitronauta litoralis</name>
    <dbReference type="NCBI Taxonomy" id="2705533"/>
    <lineage>
        <taxon>Bacteria</taxon>
        <taxon>Pseudomonadati</taxon>
        <taxon>Nitrospinota/Tectimicrobiota group</taxon>
        <taxon>Nitrospinota</taxon>
        <taxon>Nitrospinia</taxon>
        <taxon>Nitrospinales</taxon>
        <taxon>Nitrospinaceae</taxon>
        <taxon>Candidatus Nitronauta</taxon>
    </lineage>
</organism>
<proteinExistence type="predicted"/>
<feature type="domain" description="Glycosyl transferase family 1" evidence="2">
    <location>
        <begin position="196"/>
        <end position="350"/>
    </location>
</feature>
<dbReference type="CDD" id="cd03809">
    <property type="entry name" value="GT4_MtfB-like"/>
    <property type="match status" value="1"/>
</dbReference>
<protein>
    <submittedName>
        <fullName evidence="4">Glycosyltransferase family 4 protein</fullName>
    </submittedName>
</protein>
<dbReference type="InterPro" id="IPR001296">
    <property type="entry name" value="Glyco_trans_1"/>
</dbReference>
<evidence type="ECO:0000259" key="3">
    <source>
        <dbReference type="Pfam" id="PF13439"/>
    </source>
</evidence>
<evidence type="ECO:0000313" key="4">
    <source>
        <dbReference type="EMBL" id="QPJ61198.1"/>
    </source>
</evidence>
<dbReference type="PANTHER" id="PTHR46401:SF2">
    <property type="entry name" value="GLYCOSYLTRANSFERASE WBBK-RELATED"/>
    <property type="match status" value="1"/>
</dbReference>
<dbReference type="EMBL" id="CP048685">
    <property type="protein sequence ID" value="QPJ61198.1"/>
    <property type="molecule type" value="Genomic_DNA"/>
</dbReference>
<gene>
    <name evidence="4" type="ORF">G3M70_04560</name>
</gene>
<dbReference type="SUPFAM" id="SSF53756">
    <property type="entry name" value="UDP-Glycosyltransferase/glycogen phosphorylase"/>
    <property type="match status" value="1"/>
</dbReference>
<dbReference type="GO" id="GO:0009103">
    <property type="term" value="P:lipopolysaccharide biosynthetic process"/>
    <property type="evidence" value="ECO:0007669"/>
    <property type="project" value="TreeGrafter"/>
</dbReference>
<dbReference type="Pfam" id="PF13439">
    <property type="entry name" value="Glyco_transf_4"/>
    <property type="match status" value="1"/>
</dbReference>
<sequence length="379" mass="43199">MTLRIGIDARPIESAAWGVGRVLDNLVRQWRKDSRGHQFFLYFKNQIPDRPELQTPPFKSKIVPPPFIFKSHRLWEQISLPRQIERDELDVFLAPSYIIPLKASCPTSVIIHDVSFARFPEWYSLKERIELAWLIKRTVRKATHIVCCSDDGKQELLSLYGNRWERKIQVVPWAADERFKPATGPADTIQIKYKINGPYFLFVGYLFQRRNLPLLIRGFHSIARNFPDVSLVIIGRDKDYGGSLPSMIRDLKLEQRVKIIDYVPEVDLLSFYQQAFCLVHPSTYEGFGLPVIEALACDVPVLLGPSGALKEAAGDAAYVIDPFNEEGLANSMTSLLESETLRQELKEKGRLQADALNWKRTASEILDGLEQAAGSEKLT</sequence>
<dbReference type="InterPro" id="IPR028098">
    <property type="entry name" value="Glyco_trans_4-like_N"/>
</dbReference>
<dbReference type="GO" id="GO:0016757">
    <property type="term" value="F:glycosyltransferase activity"/>
    <property type="evidence" value="ECO:0007669"/>
    <property type="project" value="InterPro"/>
</dbReference>
<accession>A0A7T0BUK8</accession>